<keyword evidence="1 7" id="KW-0489">Methyltransferase</keyword>
<dbReference type="SUPFAM" id="SSF53335">
    <property type="entry name" value="S-adenosyl-L-methionine-dependent methyltransferases"/>
    <property type="match status" value="1"/>
</dbReference>
<evidence type="ECO:0000256" key="5">
    <source>
        <dbReference type="SAM" id="MobiDB-lite"/>
    </source>
</evidence>
<organism evidence="7 8">
    <name type="scientific">Thiohalocapsa marina</name>
    <dbReference type="NCBI Taxonomy" id="424902"/>
    <lineage>
        <taxon>Bacteria</taxon>
        <taxon>Pseudomonadati</taxon>
        <taxon>Pseudomonadota</taxon>
        <taxon>Gammaproteobacteria</taxon>
        <taxon>Chromatiales</taxon>
        <taxon>Chromatiaceae</taxon>
        <taxon>Thiohalocapsa</taxon>
    </lineage>
</organism>
<dbReference type="RefSeq" id="WP_150094639.1">
    <property type="nucleotide sequence ID" value="NZ_JBFUOH010000111.1"/>
</dbReference>
<protein>
    <recommendedName>
        <fullName evidence="4">Magnesium protoporphyrin IX methyltransferase</fullName>
        <ecNumber evidence="4">2.1.1.11</ecNumber>
    </recommendedName>
</protein>
<feature type="region of interest" description="Disordered" evidence="5">
    <location>
        <begin position="1"/>
        <end position="26"/>
    </location>
</feature>
<evidence type="ECO:0000259" key="6">
    <source>
        <dbReference type="Pfam" id="PF07109"/>
    </source>
</evidence>
<evidence type="ECO:0000313" key="8">
    <source>
        <dbReference type="Proteomes" id="UP000322981"/>
    </source>
</evidence>
<dbReference type="CDD" id="cd02440">
    <property type="entry name" value="AdoMet_MTases"/>
    <property type="match status" value="1"/>
</dbReference>
<gene>
    <name evidence="7" type="ORF">F2Q65_17210</name>
</gene>
<dbReference type="EC" id="2.1.1.11" evidence="4"/>
<keyword evidence="8" id="KW-1185">Reference proteome</keyword>
<sequence>MPDNTPVTSQATAPVAAGQTSTAGSSYQQRRNQIEAYFDRTAADAWKRLTSDAPVSGIRATVREGRDRMRATLLGWLPADLSGCRLLDAGCGTGMLALEAARRGAQVYAVDLSPTLIANARERLPAELAGQVEFAVGDMMTRSPDETGPGAFDFVVSMDSIIHYELDDALGVLAGLAERAREQVLFTFAPRTPALAAMHAVGKLFPRGDRSPAIVPVAERAMRQGIGSGAAFAGWQVGRTQRIARGFYTSQAMELKRL</sequence>
<dbReference type="EMBL" id="VWXX01000040">
    <property type="protein sequence ID" value="KAA6182836.1"/>
    <property type="molecule type" value="Genomic_DNA"/>
</dbReference>
<dbReference type="OrthoDB" id="9791837at2"/>
<dbReference type="InterPro" id="IPR010940">
    <property type="entry name" value="Mg_prot_MeTrfase_C"/>
</dbReference>
<dbReference type="GO" id="GO:0046406">
    <property type="term" value="F:magnesium protoporphyrin IX methyltransferase activity"/>
    <property type="evidence" value="ECO:0007669"/>
    <property type="project" value="UniProtKB-UniRule"/>
</dbReference>
<feature type="domain" description="Magnesium-protoporphyrin IX methyltransferase C-terminal" evidence="6">
    <location>
        <begin position="157"/>
        <end position="257"/>
    </location>
</feature>
<dbReference type="InterPro" id="IPR029063">
    <property type="entry name" value="SAM-dependent_MTases_sf"/>
</dbReference>
<dbReference type="Gene3D" id="3.40.50.150">
    <property type="entry name" value="Vaccinia Virus protein VP39"/>
    <property type="match status" value="1"/>
</dbReference>
<evidence type="ECO:0000256" key="2">
    <source>
        <dbReference type="ARBA" id="ARBA00022679"/>
    </source>
</evidence>
<evidence type="ECO:0000256" key="1">
    <source>
        <dbReference type="ARBA" id="ARBA00022603"/>
    </source>
</evidence>
<evidence type="ECO:0000256" key="4">
    <source>
        <dbReference type="NCBIfam" id="TIGR02021"/>
    </source>
</evidence>
<dbReference type="NCBIfam" id="TIGR02021">
    <property type="entry name" value="BchM-ChlM"/>
    <property type="match status" value="1"/>
</dbReference>
<dbReference type="PANTHER" id="PTHR43464:SF19">
    <property type="entry name" value="UBIQUINONE BIOSYNTHESIS O-METHYLTRANSFERASE, MITOCHONDRIAL"/>
    <property type="match status" value="1"/>
</dbReference>
<accession>A0A5M8FGD9</accession>
<evidence type="ECO:0000256" key="3">
    <source>
        <dbReference type="ARBA" id="ARBA00022691"/>
    </source>
</evidence>
<keyword evidence="2 7" id="KW-0808">Transferase</keyword>
<dbReference type="PANTHER" id="PTHR43464">
    <property type="entry name" value="METHYLTRANSFERASE"/>
    <property type="match status" value="1"/>
</dbReference>
<dbReference type="Pfam" id="PF03602">
    <property type="entry name" value="Cons_hypoth95"/>
    <property type="match status" value="1"/>
</dbReference>
<dbReference type="Pfam" id="PF07109">
    <property type="entry name" value="Mg-por_mtran_C"/>
    <property type="match status" value="1"/>
</dbReference>
<dbReference type="AlphaFoldDB" id="A0A5M8FGD9"/>
<proteinExistence type="predicted"/>
<dbReference type="GO" id="GO:0015995">
    <property type="term" value="P:chlorophyll biosynthetic process"/>
    <property type="evidence" value="ECO:0007669"/>
    <property type="project" value="UniProtKB-UniRule"/>
</dbReference>
<keyword evidence="3" id="KW-0949">S-adenosyl-L-methionine</keyword>
<dbReference type="InterPro" id="IPR010251">
    <property type="entry name" value="Mg_prot_MeTrfase"/>
</dbReference>
<evidence type="ECO:0000313" key="7">
    <source>
        <dbReference type="EMBL" id="KAA6182836.1"/>
    </source>
</evidence>
<dbReference type="PROSITE" id="PS51556">
    <property type="entry name" value="SAM_MT_MG_PIX"/>
    <property type="match status" value="1"/>
</dbReference>
<reference evidence="7 8" key="1">
    <citation type="submission" date="2019-09" db="EMBL/GenBank/DDBJ databases">
        <title>Whole-genome sequence of the purple sulfur bacterium Thiohalocapsa marina DSM 19078.</title>
        <authorList>
            <person name="Kyndt J.A."/>
            <person name="Meyer T.E."/>
        </authorList>
    </citation>
    <scope>NUCLEOTIDE SEQUENCE [LARGE SCALE GENOMIC DNA]</scope>
    <source>
        <strain evidence="7 8">DSM 19078</strain>
    </source>
</reference>
<name>A0A5M8FGD9_9GAMM</name>
<dbReference type="GO" id="GO:0032259">
    <property type="term" value="P:methylation"/>
    <property type="evidence" value="ECO:0007669"/>
    <property type="project" value="UniProtKB-KW"/>
</dbReference>
<dbReference type="Proteomes" id="UP000322981">
    <property type="component" value="Unassembled WGS sequence"/>
</dbReference>
<comment type="caution">
    <text evidence="7">The sequence shown here is derived from an EMBL/GenBank/DDBJ whole genome shotgun (WGS) entry which is preliminary data.</text>
</comment>